<dbReference type="InterPro" id="IPR009081">
    <property type="entry name" value="PP-bd_ACP"/>
</dbReference>
<comment type="caution">
    <text evidence="2">The sequence shown here is derived from an EMBL/GenBank/DDBJ whole genome shotgun (WGS) entry which is preliminary data.</text>
</comment>
<dbReference type="PROSITE" id="PS50075">
    <property type="entry name" value="CARRIER"/>
    <property type="match status" value="1"/>
</dbReference>
<organism evidence="2 3">
    <name type="scientific">Solihabitans fulvus</name>
    <dbReference type="NCBI Taxonomy" id="1892852"/>
    <lineage>
        <taxon>Bacteria</taxon>
        <taxon>Bacillati</taxon>
        <taxon>Actinomycetota</taxon>
        <taxon>Actinomycetes</taxon>
        <taxon>Pseudonocardiales</taxon>
        <taxon>Pseudonocardiaceae</taxon>
        <taxon>Solihabitans</taxon>
    </lineage>
</organism>
<reference evidence="2 3" key="2">
    <citation type="submission" date="2019-09" db="EMBL/GenBank/DDBJ databases">
        <authorList>
            <person name="Jin C."/>
        </authorList>
    </citation>
    <scope>NUCLEOTIDE SEQUENCE [LARGE SCALE GENOMIC DNA]</scope>
    <source>
        <strain evidence="2 3">AN110305</strain>
    </source>
</reference>
<sequence length="110" mass="12113">MDTRFTSRSPEISPREVSVVAQAWDDRFEKVLREAVPALPADTPLLPDLQLIAAGLDSVGIVKLMMRLEQEYRTEFAFELLNFQIFSTPATLWDAVSGALARTGTAGTDA</sequence>
<evidence type="ECO:0000259" key="1">
    <source>
        <dbReference type="PROSITE" id="PS50075"/>
    </source>
</evidence>
<evidence type="ECO:0000313" key="2">
    <source>
        <dbReference type="EMBL" id="KAA2254636.1"/>
    </source>
</evidence>
<dbReference type="Gene3D" id="1.10.1200.10">
    <property type="entry name" value="ACP-like"/>
    <property type="match status" value="1"/>
</dbReference>
<evidence type="ECO:0000313" key="3">
    <source>
        <dbReference type="Proteomes" id="UP000323454"/>
    </source>
</evidence>
<accession>A0A5B2WW11</accession>
<dbReference type="AlphaFoldDB" id="A0A5B2WW11"/>
<reference evidence="2 3" key="1">
    <citation type="submission" date="2019-09" db="EMBL/GenBank/DDBJ databases">
        <title>Goodfellowia gen. nov., a new genus of the Pseudonocardineae related to Actinoalloteichus, containing Goodfellowia coeruleoviolacea gen. nov., comb. nov. gen. nov., comb. nov.</title>
        <authorList>
            <person name="Labeda D."/>
        </authorList>
    </citation>
    <scope>NUCLEOTIDE SEQUENCE [LARGE SCALE GENOMIC DNA]</scope>
    <source>
        <strain evidence="2 3">AN110305</strain>
    </source>
</reference>
<dbReference type="SUPFAM" id="SSF47336">
    <property type="entry name" value="ACP-like"/>
    <property type="match status" value="1"/>
</dbReference>
<protein>
    <recommendedName>
        <fullName evidence="1">Carrier domain-containing protein</fullName>
    </recommendedName>
</protein>
<feature type="domain" description="Carrier" evidence="1">
    <location>
        <begin position="22"/>
        <end position="100"/>
    </location>
</feature>
<dbReference type="OrthoDB" id="3395095at2"/>
<dbReference type="InterPro" id="IPR036736">
    <property type="entry name" value="ACP-like_sf"/>
</dbReference>
<keyword evidence="3" id="KW-1185">Reference proteome</keyword>
<dbReference type="Proteomes" id="UP000323454">
    <property type="component" value="Unassembled WGS sequence"/>
</dbReference>
<dbReference type="Pfam" id="PF00550">
    <property type="entry name" value="PP-binding"/>
    <property type="match status" value="1"/>
</dbReference>
<name>A0A5B2WW11_9PSEU</name>
<gene>
    <name evidence="2" type="ORF">F0L68_29845</name>
</gene>
<proteinExistence type="predicted"/>
<dbReference type="EMBL" id="VUOB01000060">
    <property type="protein sequence ID" value="KAA2254636.1"/>
    <property type="molecule type" value="Genomic_DNA"/>
</dbReference>